<dbReference type="Proteomes" id="UP000004810">
    <property type="component" value="Unassembled WGS sequence"/>
</dbReference>
<feature type="non-terminal residue" evidence="1">
    <location>
        <position position="1"/>
    </location>
</feature>
<organism evidence="1 2">
    <name type="scientific">Wuchereria bancrofti</name>
    <dbReference type="NCBI Taxonomy" id="6293"/>
    <lineage>
        <taxon>Eukaryota</taxon>
        <taxon>Metazoa</taxon>
        <taxon>Ecdysozoa</taxon>
        <taxon>Nematoda</taxon>
        <taxon>Chromadorea</taxon>
        <taxon>Rhabditida</taxon>
        <taxon>Spirurina</taxon>
        <taxon>Spiruromorpha</taxon>
        <taxon>Filarioidea</taxon>
        <taxon>Onchocercidae</taxon>
        <taxon>Wuchereria</taxon>
    </lineage>
</organism>
<reference evidence="2" key="1">
    <citation type="submission" date="2012-08" db="EMBL/GenBank/DDBJ databases">
        <title>The Genome Sequence of Wuchereria bancrofti.</title>
        <authorList>
            <person name="Nutman T.B."/>
            <person name="Fink D.L."/>
            <person name="Russ C."/>
            <person name="Young S."/>
            <person name="Zeng Q."/>
            <person name="Koehrsen M."/>
            <person name="Alvarado L."/>
            <person name="Berlin A."/>
            <person name="Chapman S.B."/>
            <person name="Chen Z."/>
            <person name="Freedman E."/>
            <person name="Gellesch M."/>
            <person name="Goldberg J."/>
            <person name="Griggs A."/>
            <person name="Gujja S."/>
            <person name="Heilman E.R."/>
            <person name="Heiman D."/>
            <person name="Hepburn T."/>
            <person name="Howarth C."/>
            <person name="Jen D."/>
            <person name="Larson L."/>
            <person name="Lewis B."/>
            <person name="Mehta T."/>
            <person name="Park D."/>
            <person name="Pearson M."/>
            <person name="Roberts A."/>
            <person name="Saif S."/>
            <person name="Shea T."/>
            <person name="Shenoy N."/>
            <person name="Sisk P."/>
            <person name="Stolte C."/>
            <person name="Sykes S."/>
            <person name="Walk T."/>
            <person name="White J."/>
            <person name="Yandava C."/>
            <person name="Haas B."/>
            <person name="Henn M.R."/>
            <person name="Nusbaum C."/>
            <person name="Birren B."/>
        </authorList>
    </citation>
    <scope>NUCLEOTIDE SEQUENCE [LARGE SCALE GENOMIC DNA]</scope>
    <source>
        <strain evidence="2">NA</strain>
    </source>
</reference>
<evidence type="ECO:0000313" key="2">
    <source>
        <dbReference type="Proteomes" id="UP000004810"/>
    </source>
</evidence>
<accession>J9E5Q7</accession>
<evidence type="ECO:0000313" key="1">
    <source>
        <dbReference type="EMBL" id="EJW70679.1"/>
    </source>
</evidence>
<gene>
    <name evidence="1" type="ORF">WUBG_18416</name>
</gene>
<protein>
    <submittedName>
        <fullName evidence="1">Uncharacterized protein</fullName>
    </submittedName>
</protein>
<dbReference type="EMBL" id="ADBV01020931">
    <property type="protein sequence ID" value="EJW70679.1"/>
    <property type="molecule type" value="Genomic_DNA"/>
</dbReference>
<name>J9E5Q7_WUCBA</name>
<proteinExistence type="predicted"/>
<comment type="caution">
    <text evidence="1">The sequence shown here is derived from an EMBL/GenBank/DDBJ whole genome shotgun (WGS) entry which is preliminary data.</text>
</comment>
<dbReference type="AlphaFoldDB" id="J9E5Q7"/>
<sequence>VTELSGAVISWPKSFENWCKDEKGNLSQLMFLKLCPILREKGTQLTQDKISNDKVEGQIQVDRKRLESMITGLFKISPLILKYRQKTFET</sequence>